<proteinExistence type="predicted"/>
<reference evidence="2" key="1">
    <citation type="submission" date="2019-05" db="EMBL/GenBank/DDBJ databases">
        <authorList>
            <person name="Naeem R."/>
            <person name="Antony C."/>
            <person name="Guan Q."/>
        </authorList>
    </citation>
    <scope>NUCLEOTIDE SEQUENCE</scope>
    <source>
        <strain evidence="2">2</strain>
    </source>
</reference>
<dbReference type="EMBL" id="LR589199">
    <property type="protein sequence ID" value="VTP04419.1"/>
    <property type="molecule type" value="Genomic_DNA"/>
</dbReference>
<gene>
    <name evidence="2" type="ORF">BIN_B_05531</name>
</gene>
<name>A0A653F4C7_9MYCO</name>
<sequence length="59" mass="5980">MPGTDVLARAEHRTAPRATQTRWTTGLVLTATTLLIAGGPLIPAALSAAGVMCCYLGAA</sequence>
<keyword evidence="1" id="KW-1133">Transmembrane helix</keyword>
<evidence type="ECO:0000313" key="2">
    <source>
        <dbReference type="EMBL" id="VTP04419.1"/>
    </source>
</evidence>
<organism evidence="2">
    <name type="scientific">Mycobacterium riyadhense</name>
    <dbReference type="NCBI Taxonomy" id="486698"/>
    <lineage>
        <taxon>Bacteria</taxon>
        <taxon>Bacillati</taxon>
        <taxon>Actinomycetota</taxon>
        <taxon>Actinomycetes</taxon>
        <taxon>Mycobacteriales</taxon>
        <taxon>Mycobacteriaceae</taxon>
        <taxon>Mycobacterium</taxon>
    </lineage>
</organism>
<feature type="transmembrane region" description="Helical" evidence="1">
    <location>
        <begin position="34"/>
        <end position="58"/>
    </location>
</feature>
<evidence type="ECO:0000256" key="1">
    <source>
        <dbReference type="SAM" id="Phobius"/>
    </source>
</evidence>
<dbReference type="AlphaFoldDB" id="A0A653F4C7"/>
<keyword evidence="1" id="KW-0812">Transmembrane</keyword>
<accession>A0A653F4C7</accession>
<keyword evidence="1" id="KW-0472">Membrane</keyword>
<protein>
    <submittedName>
        <fullName evidence="2">Uncharacterized protein</fullName>
    </submittedName>
</protein>